<proteinExistence type="predicted"/>
<comment type="caution">
    <text evidence="2">The sequence shown here is derived from an EMBL/GenBank/DDBJ whole genome shotgun (WGS) entry which is preliminary data.</text>
</comment>
<gene>
    <name evidence="2" type="ORF">Q4568_03865</name>
</gene>
<organism evidence="2 3">
    <name type="scientific">Photobacterium sanguinicancri</name>
    <dbReference type="NCBI Taxonomy" id="875932"/>
    <lineage>
        <taxon>Bacteria</taxon>
        <taxon>Pseudomonadati</taxon>
        <taxon>Pseudomonadota</taxon>
        <taxon>Gammaproteobacteria</taxon>
        <taxon>Vibrionales</taxon>
        <taxon>Vibrionaceae</taxon>
        <taxon>Photobacterium</taxon>
    </lineage>
</organism>
<evidence type="ECO:0000313" key="3">
    <source>
        <dbReference type="Proteomes" id="UP001170624"/>
    </source>
</evidence>
<dbReference type="EMBL" id="JAUOPU010000003">
    <property type="protein sequence ID" value="MDO6541652.1"/>
    <property type="molecule type" value="Genomic_DNA"/>
</dbReference>
<dbReference type="AlphaFoldDB" id="A0AAW7Y3Z5"/>
<reference evidence="2" key="1">
    <citation type="submission" date="2023-07" db="EMBL/GenBank/DDBJ databases">
        <title>Genome content predicts the carbon catabolic preferences of heterotrophic bacteria.</title>
        <authorList>
            <person name="Gralka M."/>
        </authorList>
    </citation>
    <scope>NUCLEOTIDE SEQUENCE</scope>
    <source>
        <strain evidence="2">G2M05</strain>
    </source>
</reference>
<accession>A0AAW7Y3Z5</accession>
<evidence type="ECO:0000256" key="1">
    <source>
        <dbReference type="SAM" id="SignalP"/>
    </source>
</evidence>
<keyword evidence="1" id="KW-0732">Signal</keyword>
<feature type="chain" id="PRO_5043465455" evidence="1">
    <location>
        <begin position="19"/>
        <end position="100"/>
    </location>
</feature>
<name>A0AAW7Y3Z5_9GAMM</name>
<sequence length="100" mass="11368">MKKALIFLTALMASSAFANQTCAVGEVLTEDGCKRVIQQQPQQQVAPASKNDPRLNDRRCYDDGHFDPYDDDCLRAYPEFAPKGGYNPDFDDDRFEVWDD</sequence>
<dbReference type="Proteomes" id="UP001170624">
    <property type="component" value="Unassembled WGS sequence"/>
</dbReference>
<feature type="signal peptide" evidence="1">
    <location>
        <begin position="1"/>
        <end position="18"/>
    </location>
</feature>
<dbReference type="RefSeq" id="WP_303498445.1">
    <property type="nucleotide sequence ID" value="NZ_JAUOPU010000003.1"/>
</dbReference>
<evidence type="ECO:0000313" key="2">
    <source>
        <dbReference type="EMBL" id="MDO6541652.1"/>
    </source>
</evidence>
<protein>
    <submittedName>
        <fullName evidence="2">Uncharacterized protein</fullName>
    </submittedName>
</protein>